<keyword evidence="6" id="KW-0732">Signal</keyword>
<dbReference type="InterPro" id="IPR029033">
    <property type="entry name" value="His_PPase_superfam"/>
</dbReference>
<dbReference type="Gene3D" id="3.40.50.1240">
    <property type="entry name" value="Phosphoglycerate mutase-like"/>
    <property type="match status" value="2"/>
</dbReference>
<dbReference type="GO" id="GO:0034417">
    <property type="term" value="F:bisphosphoglycerate 3-phosphatase activity"/>
    <property type="evidence" value="ECO:0007669"/>
    <property type="project" value="UniProtKB-EC"/>
</dbReference>
<protein>
    <recommendedName>
        <fullName evidence="5">Multiple inositol polyphosphate phosphatase 1</fullName>
        <ecNumber evidence="4">3.1.3.62</ecNumber>
        <ecNumber evidence="3">3.1.3.80</ecNumber>
    </recommendedName>
    <alternativeName>
        <fullName evidence="9">2,3-bisphosphoglycerate 3-phosphatase</fullName>
    </alternativeName>
</protein>
<comment type="subcellular location">
    <subcellularLocation>
        <location evidence="1">Membrane</location>
    </subcellularLocation>
</comment>
<comment type="similarity">
    <text evidence="2">Belongs to the histidine acid phosphatase family. MINPP1 subfamily.</text>
</comment>
<evidence type="ECO:0000256" key="7">
    <source>
        <dbReference type="ARBA" id="ARBA00022801"/>
    </source>
</evidence>
<keyword evidence="7" id="KW-0378">Hydrolase</keyword>
<dbReference type="Proteomes" id="UP000291343">
    <property type="component" value="Unassembled WGS sequence"/>
</dbReference>
<comment type="catalytic activity">
    <reaction evidence="13">
        <text>(2R)-2,3-bisphosphoglycerate + H2O = (2R)-2-phosphoglycerate + phosphate</text>
        <dbReference type="Rhea" id="RHEA:27381"/>
        <dbReference type="ChEBI" id="CHEBI:15377"/>
        <dbReference type="ChEBI" id="CHEBI:43474"/>
        <dbReference type="ChEBI" id="CHEBI:58248"/>
        <dbReference type="ChEBI" id="CHEBI:58289"/>
        <dbReference type="EC" id="3.1.3.80"/>
    </reaction>
    <physiologicalReaction direction="left-to-right" evidence="13">
        <dbReference type="Rhea" id="RHEA:27382"/>
    </physiologicalReaction>
</comment>
<evidence type="ECO:0000256" key="8">
    <source>
        <dbReference type="ARBA" id="ARBA00023136"/>
    </source>
</evidence>
<evidence type="ECO:0000256" key="4">
    <source>
        <dbReference type="ARBA" id="ARBA00013040"/>
    </source>
</evidence>
<evidence type="ECO:0000256" key="2">
    <source>
        <dbReference type="ARBA" id="ARBA00008422"/>
    </source>
</evidence>
<evidence type="ECO:0000256" key="12">
    <source>
        <dbReference type="ARBA" id="ARBA00043691"/>
    </source>
</evidence>
<evidence type="ECO:0000256" key="11">
    <source>
        <dbReference type="ARBA" id="ARBA00043671"/>
    </source>
</evidence>
<dbReference type="EC" id="3.1.3.80" evidence="3"/>
<evidence type="ECO:0000256" key="3">
    <source>
        <dbReference type="ARBA" id="ARBA00012976"/>
    </source>
</evidence>
<dbReference type="GO" id="GO:0016020">
    <property type="term" value="C:membrane"/>
    <property type="evidence" value="ECO:0007669"/>
    <property type="project" value="UniProtKB-SubCell"/>
</dbReference>
<organism evidence="14 15">
    <name type="scientific">Laodelphax striatellus</name>
    <name type="common">Small brown planthopper</name>
    <name type="synonym">Delphax striatella</name>
    <dbReference type="NCBI Taxonomy" id="195883"/>
    <lineage>
        <taxon>Eukaryota</taxon>
        <taxon>Metazoa</taxon>
        <taxon>Ecdysozoa</taxon>
        <taxon>Arthropoda</taxon>
        <taxon>Hexapoda</taxon>
        <taxon>Insecta</taxon>
        <taxon>Pterygota</taxon>
        <taxon>Neoptera</taxon>
        <taxon>Paraneoptera</taxon>
        <taxon>Hemiptera</taxon>
        <taxon>Auchenorrhyncha</taxon>
        <taxon>Fulgoroidea</taxon>
        <taxon>Delphacidae</taxon>
        <taxon>Criomorphinae</taxon>
        <taxon>Laodelphax</taxon>
    </lineage>
</organism>
<evidence type="ECO:0000256" key="5">
    <source>
        <dbReference type="ARBA" id="ARBA00018097"/>
    </source>
</evidence>
<sequence length="383" mass="45004">MVCHEVHANALEYGNTFTPLDMVANHETTPYRFQGCAPVKLWFLVRHGARTLDINTRKAASKVLPTIRHHILYGHLNEKGELNKHTINAFKNWSEKLPLNENDIPLTPVGREEMYNLAERTRKRFMDFFKTNYSETEHKFHTRCKFWVRSVHKNSSTYLEFNRFATGPLMAETLIRISQRLGLNYTLHYGEVKLILKYCTAEGVWDGGYSPWCQIFSKEELEILDHADDIRKYYRHGYASEINYRQACPLVKDLINFLGDDSQETPQSQFLFSHSGSILKFITAMGLFRDETHLTKNNLLKRRWRGSYIDAFGSNFASVLYKCKDGVNKALTFYQERPVMIKNCDSLLCPLKVLQDNYKDYIKCDFDRICRNNRRKRDEYVNE</sequence>
<comment type="caution">
    <text evidence="14">The sequence shown here is derived from an EMBL/GenBank/DDBJ whole genome shotgun (WGS) entry which is preliminary data.</text>
</comment>
<evidence type="ECO:0000313" key="14">
    <source>
        <dbReference type="EMBL" id="RZF39725.1"/>
    </source>
</evidence>
<dbReference type="SMR" id="A0A482X1I2"/>
<dbReference type="PANTHER" id="PTHR20963">
    <property type="entry name" value="MULTIPLE INOSITOL POLYPHOSPHATE PHOSPHATASE-RELATED"/>
    <property type="match status" value="1"/>
</dbReference>
<keyword evidence="8" id="KW-0472">Membrane</keyword>
<evidence type="ECO:0000256" key="6">
    <source>
        <dbReference type="ARBA" id="ARBA00022729"/>
    </source>
</evidence>
<dbReference type="Pfam" id="PF00328">
    <property type="entry name" value="His_Phos_2"/>
    <property type="match status" value="1"/>
</dbReference>
<gene>
    <name evidence="14" type="ORF">LSTR_LSTR011134</name>
</gene>
<comment type="catalytic activity">
    <reaction evidence="10">
        <text>1D-myo-inositol 1,2,5,6-tetrakisphosphate + H2O = 1D-myo-inositol 1,2,6-trisphosphate + phosphate</text>
        <dbReference type="Rhea" id="RHEA:77119"/>
        <dbReference type="ChEBI" id="CHEBI:15377"/>
        <dbReference type="ChEBI" id="CHEBI:43474"/>
        <dbReference type="ChEBI" id="CHEBI:195535"/>
        <dbReference type="ChEBI" id="CHEBI:195537"/>
        <dbReference type="EC" id="3.1.3.62"/>
    </reaction>
    <physiologicalReaction direction="left-to-right" evidence="10">
        <dbReference type="Rhea" id="RHEA:77120"/>
    </physiologicalReaction>
</comment>
<evidence type="ECO:0000256" key="9">
    <source>
        <dbReference type="ARBA" id="ARBA00031642"/>
    </source>
</evidence>
<evidence type="ECO:0000256" key="13">
    <source>
        <dbReference type="ARBA" id="ARBA00043832"/>
    </source>
</evidence>
<proteinExistence type="inferred from homology"/>
<dbReference type="GO" id="GO:0052745">
    <property type="term" value="F:inositol phosphate phosphatase activity"/>
    <property type="evidence" value="ECO:0007669"/>
    <property type="project" value="TreeGrafter"/>
</dbReference>
<dbReference type="PANTHER" id="PTHR20963:SF8">
    <property type="entry name" value="MULTIPLE INOSITOL POLYPHOSPHATE PHOSPHATASE 1"/>
    <property type="match status" value="1"/>
</dbReference>
<dbReference type="EMBL" id="QKKF02019649">
    <property type="protein sequence ID" value="RZF39725.1"/>
    <property type="molecule type" value="Genomic_DNA"/>
</dbReference>
<keyword evidence="15" id="KW-1185">Reference proteome</keyword>
<dbReference type="GO" id="GO:0003993">
    <property type="term" value="F:acid phosphatase activity"/>
    <property type="evidence" value="ECO:0007669"/>
    <property type="project" value="TreeGrafter"/>
</dbReference>
<evidence type="ECO:0000313" key="15">
    <source>
        <dbReference type="Proteomes" id="UP000291343"/>
    </source>
</evidence>
<evidence type="ECO:0000256" key="10">
    <source>
        <dbReference type="ARBA" id="ARBA00043668"/>
    </source>
</evidence>
<dbReference type="AlphaFoldDB" id="A0A482X1I2"/>
<dbReference type="EC" id="3.1.3.62" evidence="4"/>
<comment type="catalytic activity">
    <reaction evidence="11">
        <text>1D-myo-inositol 1,2,4,5,6-pentakisphosphate + H2O = 1D-myo-inositol 1,2,5,6-tetrakisphosphate + phosphate</text>
        <dbReference type="Rhea" id="RHEA:77115"/>
        <dbReference type="ChEBI" id="CHEBI:15377"/>
        <dbReference type="ChEBI" id="CHEBI:43474"/>
        <dbReference type="ChEBI" id="CHEBI:57798"/>
        <dbReference type="ChEBI" id="CHEBI:195535"/>
        <dbReference type="EC" id="3.1.3.62"/>
    </reaction>
    <physiologicalReaction direction="left-to-right" evidence="11">
        <dbReference type="Rhea" id="RHEA:77116"/>
    </physiologicalReaction>
</comment>
<dbReference type="SUPFAM" id="SSF53254">
    <property type="entry name" value="Phosphoglycerate mutase-like"/>
    <property type="match status" value="1"/>
</dbReference>
<name>A0A482X1I2_LAOST</name>
<evidence type="ECO:0000256" key="1">
    <source>
        <dbReference type="ARBA" id="ARBA00004370"/>
    </source>
</evidence>
<accession>A0A482X1I2</accession>
<dbReference type="STRING" id="195883.A0A482X1I2"/>
<dbReference type="InterPro" id="IPR000560">
    <property type="entry name" value="His_Pase_clade-2"/>
</dbReference>
<dbReference type="OrthoDB" id="6509975at2759"/>
<dbReference type="InParanoid" id="A0A482X1I2"/>
<comment type="catalytic activity">
    <reaction evidence="12">
        <text>1D-myo-inositol hexakisphosphate + H2O = 1D-myo-inositol 1,2,4,5,6-pentakisphosphate + phosphate</text>
        <dbReference type="Rhea" id="RHEA:16989"/>
        <dbReference type="ChEBI" id="CHEBI:15377"/>
        <dbReference type="ChEBI" id="CHEBI:43474"/>
        <dbReference type="ChEBI" id="CHEBI:57798"/>
        <dbReference type="ChEBI" id="CHEBI:58130"/>
        <dbReference type="EC" id="3.1.3.62"/>
    </reaction>
    <physiologicalReaction direction="left-to-right" evidence="12">
        <dbReference type="Rhea" id="RHEA:16990"/>
    </physiologicalReaction>
</comment>
<reference evidence="14 15" key="1">
    <citation type="journal article" date="2017" name="Gigascience">
        <title>Genome sequence of the small brown planthopper, Laodelphax striatellus.</title>
        <authorList>
            <person name="Zhu J."/>
            <person name="Jiang F."/>
            <person name="Wang X."/>
            <person name="Yang P."/>
            <person name="Bao Y."/>
            <person name="Zhao W."/>
            <person name="Wang W."/>
            <person name="Lu H."/>
            <person name="Wang Q."/>
            <person name="Cui N."/>
            <person name="Li J."/>
            <person name="Chen X."/>
            <person name="Luo L."/>
            <person name="Yu J."/>
            <person name="Kang L."/>
            <person name="Cui F."/>
        </authorList>
    </citation>
    <scope>NUCLEOTIDE SEQUENCE [LARGE SCALE GENOMIC DNA]</scope>
    <source>
        <strain evidence="14">Lst14</strain>
    </source>
</reference>
<dbReference type="CDD" id="cd07061">
    <property type="entry name" value="HP_HAP_like"/>
    <property type="match status" value="1"/>
</dbReference>